<evidence type="ECO:0000313" key="2">
    <source>
        <dbReference type="EMBL" id="KAG0490136.1"/>
    </source>
</evidence>
<dbReference type="InterPro" id="IPR025558">
    <property type="entry name" value="DUF4283"/>
</dbReference>
<dbReference type="EMBL" id="JADCNM010000003">
    <property type="protein sequence ID" value="KAG0490136.1"/>
    <property type="molecule type" value="Genomic_DNA"/>
</dbReference>
<reference evidence="2 3" key="1">
    <citation type="journal article" date="2020" name="Nat. Food">
        <title>A phased Vanilla planifolia genome enables genetic improvement of flavour and production.</title>
        <authorList>
            <person name="Hasing T."/>
            <person name="Tang H."/>
            <person name="Brym M."/>
            <person name="Khazi F."/>
            <person name="Huang T."/>
            <person name="Chambers A.H."/>
        </authorList>
    </citation>
    <scope>NUCLEOTIDE SEQUENCE [LARGE SCALE GENOMIC DNA]</scope>
    <source>
        <tissue evidence="2">Leaf</tissue>
    </source>
</reference>
<dbReference type="Pfam" id="PF14111">
    <property type="entry name" value="DUF4283"/>
    <property type="match status" value="1"/>
</dbReference>
<gene>
    <name evidence="2" type="ORF">HPP92_006999</name>
</gene>
<feature type="domain" description="DUF4283" evidence="1">
    <location>
        <begin position="143"/>
        <end position="209"/>
    </location>
</feature>
<proteinExistence type="predicted"/>
<sequence length="210" mass="23023">MQQCYKEGEVGCLLHEIEISVGSASTSCDADVASAFEAEDTRSYLGTKGGKGSAHVIAEDNKECKQPTNIVSIAGHVGAGKQDQLSKVSFKETLTAGNNLNSESTSMERPPFIDVKELAAGLPDCVEQDVIIMSNVACSRRKEFHQFNLVGRVYSNTLTFFVIARLLQCRWGHFKNFRILDLSSGCFCLHIESIEDRNAIWLGGQWQVAG</sequence>
<organism evidence="2 3">
    <name type="scientific">Vanilla planifolia</name>
    <name type="common">Vanilla</name>
    <dbReference type="NCBI Taxonomy" id="51239"/>
    <lineage>
        <taxon>Eukaryota</taxon>
        <taxon>Viridiplantae</taxon>
        <taxon>Streptophyta</taxon>
        <taxon>Embryophyta</taxon>
        <taxon>Tracheophyta</taxon>
        <taxon>Spermatophyta</taxon>
        <taxon>Magnoliopsida</taxon>
        <taxon>Liliopsida</taxon>
        <taxon>Asparagales</taxon>
        <taxon>Orchidaceae</taxon>
        <taxon>Vanilloideae</taxon>
        <taxon>Vanilleae</taxon>
        <taxon>Vanilla</taxon>
    </lineage>
</organism>
<name>A0A835VBG2_VANPL</name>
<evidence type="ECO:0000259" key="1">
    <source>
        <dbReference type="Pfam" id="PF14111"/>
    </source>
</evidence>
<protein>
    <recommendedName>
        <fullName evidence="1">DUF4283 domain-containing protein</fullName>
    </recommendedName>
</protein>
<dbReference type="AlphaFoldDB" id="A0A835VBG2"/>
<comment type="caution">
    <text evidence="2">The sequence shown here is derived from an EMBL/GenBank/DDBJ whole genome shotgun (WGS) entry which is preliminary data.</text>
</comment>
<evidence type="ECO:0000313" key="3">
    <source>
        <dbReference type="Proteomes" id="UP000639772"/>
    </source>
</evidence>
<accession>A0A835VBG2</accession>
<dbReference type="Proteomes" id="UP000639772">
    <property type="component" value="Chromosome 3"/>
</dbReference>